<dbReference type="Proteomes" id="UP000014500">
    <property type="component" value="Unassembled WGS sequence"/>
</dbReference>
<evidence type="ECO:0000256" key="1">
    <source>
        <dbReference type="ARBA" id="ARBA00008225"/>
    </source>
</evidence>
<feature type="domain" description="CN hydrolase" evidence="3">
    <location>
        <begin position="131"/>
        <end position="410"/>
    </location>
</feature>
<evidence type="ECO:0000259" key="3">
    <source>
        <dbReference type="PROSITE" id="PS50263"/>
    </source>
</evidence>
<feature type="domain" description="CN hydrolase" evidence="3">
    <location>
        <begin position="628"/>
        <end position="819"/>
    </location>
</feature>
<dbReference type="eggNOG" id="KOG0806">
    <property type="taxonomic scope" value="Eukaryota"/>
</dbReference>
<dbReference type="InterPro" id="IPR003010">
    <property type="entry name" value="C-N_Hydrolase"/>
</dbReference>
<comment type="similarity">
    <text evidence="1">Belongs to the carbon-nitrogen hydrolase superfamily. BTD/VNN family.</text>
</comment>
<dbReference type="EMBL" id="JH432114">
    <property type="status" value="NOT_ANNOTATED_CDS"/>
    <property type="molecule type" value="Genomic_DNA"/>
</dbReference>
<dbReference type="EnsemblMetazoa" id="SMAR011982-RA">
    <property type="protein sequence ID" value="SMAR011982-PA"/>
    <property type="gene ID" value="SMAR011982"/>
</dbReference>
<dbReference type="InterPro" id="IPR040154">
    <property type="entry name" value="Biotinidase/VNN"/>
</dbReference>
<dbReference type="SUPFAM" id="SSF56317">
    <property type="entry name" value="Carbon-nitrogen hydrolase"/>
    <property type="match status" value="2"/>
</dbReference>
<dbReference type="PANTHER" id="PTHR10609">
    <property type="entry name" value="BIOTINIDASE-RELATED"/>
    <property type="match status" value="1"/>
</dbReference>
<protein>
    <recommendedName>
        <fullName evidence="3">CN hydrolase domain-containing protein</fullName>
    </recommendedName>
</protein>
<sequence length="1226" mass="137360">MNPTDLLLANAKRYTEWISKAAQQSCGRVPITTPLAKFDKLSLTGQLETDVVYPSIVKDDLQPLSAKDWNFSIKNCDEKKSQSKIELIKEGKSIIIASLYARLFDRDFELHCSLLLLLIVVTSTDPSSETYRAASVEYEPYFNLYMNPNDIMVENAKRYADYASKAAEEKAIVVVFPEYGIRTLEFDKISREAILPETQTVPDPKEVSWNPCLNPTEYNQTDALHILSCAATNNSIAIVANILSREECKDENDPNCPSDGHYLYNTNIVFDKNGTLIARYHKNHLFGEGPILNSPEEAEYVTFNIDGIEFATFICFDIIYKDPAVELVRDYGIKNFILTTAWVTEKPFYLGPQTYSSWARGLGVNLIASNYYKPQNSSIGSGIYSSQLGALNETFDISRKGQLLIADLPTHPSPVPEENQCLPPIQSQSAVESTHNDTNNSYNLFIMSHKPSSSPVEPIHKIYYQSLINFTAFYLKESQGNVNLCQNGACCNLVYNLSSNNDLGVYALLAYDGLHPFDKYKFGMQTCSVMRCENENDIESCGRVPNTTPLANFDKLTLTAELEADFVFPSVVKAGSPDTEAESESGYLVHPYSHWLMTYIVLKVYIALTCLLVLLMFLLTTADNSETYRAATVEYEPYFEQHINPNEILIANAKKYAEYASEAAQQKAIIVVFPEYGLPTLELWVNSSLDRHVILPYLQTIPDPKETEYVTFIIDEIEFASFICFDIMYKDPAVELVRDHGIKNIIFSTAWNNKSPFLLAPQLFSSWARGLGVNLIVSNYYKPQYRRLGTGIYSSQLGALNETFDISRKGQLLIADLIIDPTPVPEGFGMAIPTSTQMLSAALCVLLYIQLSVTSNLDKSKYIVTIGRPSKDHYLCATQICCNGITTNKPNPNAYCCGNKTYNPKTHFCCGFIVSQHTSDKKCCDSHIYNSKTHNCNPYVIKVTVDDGELTSWTSDPDHYVVTPITKGTNHACGKEIINYKTHICCNGKPVPITTDSAHCCGNKSYNPKVNFCCSSQNPPTILPPVHHNEDLCCKGKPYNGSIDTCIEESGKIIKLPDSNHQLCNDQIVDNRKKICCSEAIDVQGNFQQKRWIIAKQKKEHTECCGNVSFSLAEEICCQKKLIPRNGIQKCCYGIGPYDPMKDTCCRTHNYITVDVKSKLYKNRLGKCCYIHLYDETKEACCGITVAPKPPANQCGCCAYNVNGTKATLDELINAYKPSIDRITVY</sequence>
<accession>T1JDU7</accession>
<dbReference type="PhylomeDB" id="T1JDU7"/>
<name>T1JDU7_STRMM</name>
<dbReference type="Gene3D" id="3.60.110.10">
    <property type="entry name" value="Carbon-nitrogen hydrolase"/>
    <property type="match status" value="3"/>
</dbReference>
<dbReference type="InterPro" id="IPR036526">
    <property type="entry name" value="C-N_Hydrolase_sf"/>
</dbReference>
<dbReference type="PANTHER" id="PTHR10609:SF14">
    <property type="entry name" value="BIOTINIDASE"/>
    <property type="match status" value="1"/>
</dbReference>
<evidence type="ECO:0000256" key="2">
    <source>
        <dbReference type="ARBA" id="ARBA00022801"/>
    </source>
</evidence>
<dbReference type="HOGENOM" id="CLU_268168_0_0_1"/>
<reference evidence="4" key="2">
    <citation type="submission" date="2015-02" db="UniProtKB">
        <authorList>
            <consortium name="EnsemblMetazoa"/>
        </authorList>
    </citation>
    <scope>IDENTIFICATION</scope>
</reference>
<dbReference type="Pfam" id="PF24748">
    <property type="entry name" value="Galaxin_repeat"/>
    <property type="match status" value="3"/>
</dbReference>
<dbReference type="PROSITE" id="PS50263">
    <property type="entry name" value="CN_HYDROLASE"/>
    <property type="match status" value="2"/>
</dbReference>
<evidence type="ECO:0000313" key="5">
    <source>
        <dbReference type="Proteomes" id="UP000014500"/>
    </source>
</evidence>
<dbReference type="Pfam" id="PF19018">
    <property type="entry name" value="Vanin_C"/>
    <property type="match status" value="2"/>
</dbReference>
<dbReference type="GO" id="GO:0016787">
    <property type="term" value="F:hydrolase activity"/>
    <property type="evidence" value="ECO:0007669"/>
    <property type="project" value="UniProtKB-KW"/>
</dbReference>
<evidence type="ECO:0000313" key="4">
    <source>
        <dbReference type="EnsemblMetazoa" id="SMAR011982-PA"/>
    </source>
</evidence>
<keyword evidence="2" id="KW-0378">Hydrolase</keyword>
<dbReference type="AlphaFoldDB" id="T1JDU7"/>
<reference evidence="5" key="1">
    <citation type="submission" date="2011-05" db="EMBL/GenBank/DDBJ databases">
        <authorList>
            <person name="Richards S.R."/>
            <person name="Qu J."/>
            <person name="Jiang H."/>
            <person name="Jhangiani S.N."/>
            <person name="Agravi P."/>
            <person name="Goodspeed R."/>
            <person name="Gross S."/>
            <person name="Mandapat C."/>
            <person name="Jackson L."/>
            <person name="Mathew T."/>
            <person name="Pu L."/>
            <person name="Thornton R."/>
            <person name="Saada N."/>
            <person name="Wilczek-Boney K.B."/>
            <person name="Lee S."/>
            <person name="Kovar C."/>
            <person name="Wu Y."/>
            <person name="Scherer S.E."/>
            <person name="Worley K.C."/>
            <person name="Muzny D.M."/>
            <person name="Gibbs R."/>
        </authorList>
    </citation>
    <scope>NUCLEOTIDE SEQUENCE</scope>
    <source>
        <strain evidence="5">Brora</strain>
    </source>
</reference>
<organism evidence="4 5">
    <name type="scientific">Strigamia maritima</name>
    <name type="common">European centipede</name>
    <name type="synonym">Geophilus maritimus</name>
    <dbReference type="NCBI Taxonomy" id="126957"/>
    <lineage>
        <taxon>Eukaryota</taxon>
        <taxon>Metazoa</taxon>
        <taxon>Ecdysozoa</taxon>
        <taxon>Arthropoda</taxon>
        <taxon>Myriapoda</taxon>
        <taxon>Chilopoda</taxon>
        <taxon>Pleurostigmophora</taxon>
        <taxon>Geophilomorpha</taxon>
        <taxon>Linotaeniidae</taxon>
        <taxon>Strigamia</taxon>
    </lineage>
</organism>
<dbReference type="InterPro" id="IPR056601">
    <property type="entry name" value="Galaxin_dom"/>
</dbReference>
<dbReference type="InterPro" id="IPR043957">
    <property type="entry name" value="Vanin_C"/>
</dbReference>
<keyword evidence="5" id="KW-1185">Reference proteome</keyword>
<dbReference type="STRING" id="126957.T1JDU7"/>
<dbReference type="Pfam" id="PF00795">
    <property type="entry name" value="CN_hydrolase"/>
    <property type="match status" value="1"/>
</dbReference>
<proteinExistence type="inferred from homology"/>